<keyword evidence="3" id="KW-1185">Reference proteome</keyword>
<protein>
    <submittedName>
        <fullName evidence="2">FeoC-like transcriptional regulator</fullName>
    </submittedName>
</protein>
<accession>A0ABS7YIV8</accession>
<proteinExistence type="predicted"/>
<dbReference type="InterPro" id="IPR015102">
    <property type="entry name" value="Tscrpt_reg_HTH_FeoC"/>
</dbReference>
<comment type="caution">
    <text evidence="2">The sequence shown here is derived from an EMBL/GenBank/DDBJ whole genome shotgun (WGS) entry which is preliminary data.</text>
</comment>
<dbReference type="InterPro" id="IPR036390">
    <property type="entry name" value="WH_DNA-bd_sf"/>
</dbReference>
<gene>
    <name evidence="2" type="ORF">LDJ79_01730</name>
</gene>
<dbReference type="Pfam" id="PF09012">
    <property type="entry name" value="FeoC"/>
    <property type="match status" value="1"/>
</dbReference>
<dbReference type="InterPro" id="IPR036388">
    <property type="entry name" value="WH-like_DNA-bd_sf"/>
</dbReference>
<name>A0ABS7YIV8_9VIBR</name>
<dbReference type="Gene3D" id="1.10.10.10">
    <property type="entry name" value="Winged helix-like DNA-binding domain superfamily/Winged helix DNA-binding domain"/>
    <property type="match status" value="1"/>
</dbReference>
<dbReference type="SUPFAM" id="SSF46785">
    <property type="entry name" value="Winged helix' DNA-binding domain"/>
    <property type="match status" value="1"/>
</dbReference>
<dbReference type="EMBL" id="JAIWIU010000010">
    <property type="protein sequence ID" value="MCA2014811.1"/>
    <property type="molecule type" value="Genomic_DNA"/>
</dbReference>
<evidence type="ECO:0000313" key="2">
    <source>
        <dbReference type="EMBL" id="MCA2014811.1"/>
    </source>
</evidence>
<evidence type="ECO:0000313" key="3">
    <source>
        <dbReference type="Proteomes" id="UP001199044"/>
    </source>
</evidence>
<evidence type="ECO:0000259" key="1">
    <source>
        <dbReference type="Pfam" id="PF09012"/>
    </source>
</evidence>
<reference evidence="3" key="1">
    <citation type="submission" date="2023-07" db="EMBL/GenBank/DDBJ databases">
        <title>Molecular identification of indigenous halophilic bacteria isolated from red sea cost, biodegradation of synthetic dyes and assessment of degraded metabolite toxicity.</title>
        <authorList>
            <person name="Chaieb K."/>
            <person name="Altayb H.N."/>
        </authorList>
    </citation>
    <scope>NUCLEOTIDE SEQUENCE [LARGE SCALE GENOMIC DNA]</scope>
    <source>
        <strain evidence="3">K20</strain>
    </source>
</reference>
<dbReference type="Proteomes" id="UP001199044">
    <property type="component" value="Unassembled WGS sequence"/>
</dbReference>
<dbReference type="RefSeq" id="WP_225249384.1">
    <property type="nucleotide sequence ID" value="NZ_CP152307.1"/>
</dbReference>
<organism evidence="2 3">
    <name type="scientific">Vibrio tritonius</name>
    <dbReference type="NCBI Taxonomy" id="1435069"/>
    <lineage>
        <taxon>Bacteria</taxon>
        <taxon>Pseudomonadati</taxon>
        <taxon>Pseudomonadota</taxon>
        <taxon>Gammaproteobacteria</taxon>
        <taxon>Vibrionales</taxon>
        <taxon>Vibrionaceae</taxon>
        <taxon>Vibrio</taxon>
    </lineage>
</organism>
<sequence length="76" mass="8534">MILAELKSYIAEHRGVSRRELAQHFCISEDGVDAMLAVWLKKGVISRQEDTNAADKVMRVRYVVNQSNGLAVNVTM</sequence>
<feature type="domain" description="Transcriptional regulator HTH-type FeoC" evidence="1">
    <location>
        <begin position="2"/>
        <end position="53"/>
    </location>
</feature>